<keyword evidence="12 16" id="KW-1133">Transmembrane helix</keyword>
<dbReference type="Gene3D" id="3.30.200.20">
    <property type="entry name" value="Phosphorylase Kinase, domain 1"/>
    <property type="match status" value="1"/>
</dbReference>
<feature type="domain" description="Protein kinase" evidence="19">
    <location>
        <begin position="206"/>
        <end position="502"/>
    </location>
</feature>
<dbReference type="PANTHER" id="PTHR23255:SF100">
    <property type="entry name" value="RECEPTOR PROTEIN SERINE_THREONINE KINASE"/>
    <property type="match status" value="1"/>
</dbReference>
<dbReference type="InterPro" id="IPR017441">
    <property type="entry name" value="Protein_kinase_ATP_BS"/>
</dbReference>
<dbReference type="OrthoDB" id="669224at2759"/>
<evidence type="ECO:0000256" key="3">
    <source>
        <dbReference type="ARBA" id="ARBA00022527"/>
    </source>
</evidence>
<dbReference type="Proteomes" id="UP001152799">
    <property type="component" value="Chromosome 3"/>
</dbReference>
<dbReference type="EMBL" id="OU892279">
    <property type="protein sequence ID" value="CAH1127689.1"/>
    <property type="molecule type" value="Genomic_DNA"/>
</dbReference>
<reference evidence="20" key="1">
    <citation type="submission" date="2022-01" db="EMBL/GenBank/DDBJ databases">
        <authorList>
            <person name="King R."/>
        </authorList>
    </citation>
    <scope>NUCLEOTIDE SEQUENCE</scope>
</reference>
<evidence type="ECO:0000256" key="17">
    <source>
        <dbReference type="SAM" id="MobiDB-lite"/>
    </source>
</evidence>
<evidence type="ECO:0000256" key="1">
    <source>
        <dbReference type="ARBA" id="ARBA00004479"/>
    </source>
</evidence>
<accession>A0A9P0DDA2</accession>
<dbReference type="GO" id="GO:0005024">
    <property type="term" value="F:transforming growth factor beta receptor activity"/>
    <property type="evidence" value="ECO:0007669"/>
    <property type="project" value="TreeGrafter"/>
</dbReference>
<dbReference type="InterPro" id="IPR000472">
    <property type="entry name" value="Activin_recp"/>
</dbReference>
<dbReference type="PRINTS" id="PR00653">
    <property type="entry name" value="ACTIVIN2R"/>
</dbReference>
<evidence type="ECO:0000313" key="20">
    <source>
        <dbReference type="EMBL" id="CAH1127689.1"/>
    </source>
</evidence>
<dbReference type="EC" id="2.7.11.30" evidence="16"/>
<comment type="catalytic activity">
    <reaction evidence="16">
        <text>L-threonyl-[receptor-protein] + ATP = O-phospho-L-threonyl-[receptor-protein] + ADP + H(+)</text>
        <dbReference type="Rhea" id="RHEA:44880"/>
        <dbReference type="Rhea" id="RHEA-COMP:11024"/>
        <dbReference type="Rhea" id="RHEA-COMP:11025"/>
        <dbReference type="ChEBI" id="CHEBI:15378"/>
        <dbReference type="ChEBI" id="CHEBI:30013"/>
        <dbReference type="ChEBI" id="CHEBI:30616"/>
        <dbReference type="ChEBI" id="CHEBI:61977"/>
        <dbReference type="ChEBI" id="CHEBI:456216"/>
        <dbReference type="EC" id="2.7.11.30"/>
    </reaction>
</comment>
<dbReference type="PROSITE" id="PS50011">
    <property type="entry name" value="PROTEIN_KINASE_DOM"/>
    <property type="match status" value="1"/>
</dbReference>
<dbReference type="GO" id="GO:0043235">
    <property type="term" value="C:receptor complex"/>
    <property type="evidence" value="ECO:0007669"/>
    <property type="project" value="TreeGrafter"/>
</dbReference>
<evidence type="ECO:0000256" key="16">
    <source>
        <dbReference type="RuleBase" id="RU361271"/>
    </source>
</evidence>
<dbReference type="InterPro" id="IPR000333">
    <property type="entry name" value="TGFB_receptor"/>
</dbReference>
<keyword evidence="9 16" id="KW-0418">Kinase</keyword>
<dbReference type="InterPro" id="IPR001245">
    <property type="entry name" value="Ser-Thr/Tyr_kinase_cat_dom"/>
</dbReference>
<keyword evidence="5 16" id="KW-0812">Transmembrane</keyword>
<evidence type="ECO:0000256" key="12">
    <source>
        <dbReference type="ARBA" id="ARBA00022989"/>
    </source>
</evidence>
<keyword evidence="11 16" id="KW-0460">Magnesium</keyword>
<feature type="region of interest" description="Disordered" evidence="17">
    <location>
        <begin position="740"/>
        <end position="775"/>
    </location>
</feature>
<feature type="region of interest" description="Disordered" evidence="17">
    <location>
        <begin position="788"/>
        <end position="817"/>
    </location>
</feature>
<evidence type="ECO:0000256" key="11">
    <source>
        <dbReference type="ARBA" id="ARBA00022842"/>
    </source>
</evidence>
<feature type="signal peptide" evidence="18">
    <location>
        <begin position="1"/>
        <end position="21"/>
    </location>
</feature>
<keyword evidence="3 16" id="KW-0723">Serine/threonine-protein kinase</keyword>
<dbReference type="AlphaFoldDB" id="A0A9P0DDA2"/>
<keyword evidence="4 16" id="KW-0808">Transferase</keyword>
<dbReference type="SUPFAM" id="SSF57302">
    <property type="entry name" value="Snake toxin-like"/>
    <property type="match status" value="1"/>
</dbReference>
<dbReference type="Gene3D" id="2.10.60.10">
    <property type="entry name" value="CD59"/>
    <property type="match status" value="1"/>
</dbReference>
<evidence type="ECO:0000256" key="15">
    <source>
        <dbReference type="PROSITE-ProRule" id="PRU10141"/>
    </source>
</evidence>
<dbReference type="SUPFAM" id="SSF56112">
    <property type="entry name" value="Protein kinase-like (PK-like)"/>
    <property type="match status" value="1"/>
</dbReference>
<dbReference type="GO" id="GO:0046872">
    <property type="term" value="F:metal ion binding"/>
    <property type="evidence" value="ECO:0007669"/>
    <property type="project" value="UniProtKB-KW"/>
</dbReference>
<dbReference type="InterPro" id="IPR045860">
    <property type="entry name" value="Snake_toxin-like_sf"/>
</dbReference>
<dbReference type="InterPro" id="IPR011009">
    <property type="entry name" value="Kinase-like_dom_sf"/>
</dbReference>
<feature type="compositionally biased region" description="Polar residues" evidence="17">
    <location>
        <begin position="802"/>
        <end position="817"/>
    </location>
</feature>
<evidence type="ECO:0000256" key="7">
    <source>
        <dbReference type="ARBA" id="ARBA00022729"/>
    </source>
</evidence>
<dbReference type="Pfam" id="PF01064">
    <property type="entry name" value="Activin_recp"/>
    <property type="match status" value="1"/>
</dbReference>
<feature type="transmembrane region" description="Helical" evidence="16">
    <location>
        <begin position="155"/>
        <end position="180"/>
    </location>
</feature>
<dbReference type="CDD" id="cd23533">
    <property type="entry name" value="TFP_LU_ECD_BMPR2_like"/>
    <property type="match status" value="1"/>
</dbReference>
<keyword evidence="16" id="KW-0464">Manganese</keyword>
<comment type="similarity">
    <text evidence="2 16">Belongs to the protein kinase superfamily. TKL Ser/Thr protein kinase family. TGFB receptor subfamily.</text>
</comment>
<evidence type="ECO:0000256" key="6">
    <source>
        <dbReference type="ARBA" id="ARBA00022723"/>
    </source>
</evidence>
<evidence type="ECO:0000313" key="21">
    <source>
        <dbReference type="Proteomes" id="UP001152799"/>
    </source>
</evidence>
<evidence type="ECO:0000256" key="9">
    <source>
        <dbReference type="ARBA" id="ARBA00022777"/>
    </source>
</evidence>
<evidence type="ECO:0000256" key="18">
    <source>
        <dbReference type="SAM" id="SignalP"/>
    </source>
</evidence>
<keyword evidence="13 16" id="KW-0472">Membrane</keyword>
<feature type="binding site" evidence="15">
    <location>
        <position position="233"/>
    </location>
    <ligand>
        <name>ATP</name>
        <dbReference type="ChEBI" id="CHEBI:30616"/>
    </ligand>
</feature>
<keyword evidence="10 15" id="KW-0067">ATP-binding</keyword>
<comment type="subcellular location">
    <subcellularLocation>
        <location evidence="1 16">Membrane</location>
        <topology evidence="1 16">Single-pass type I membrane protein</topology>
    </subcellularLocation>
</comment>
<evidence type="ECO:0000256" key="14">
    <source>
        <dbReference type="ARBA" id="ARBA00023170"/>
    </source>
</evidence>
<name>A0A9P0DDA2_9CUCU</name>
<dbReference type="InterPro" id="IPR000719">
    <property type="entry name" value="Prot_kinase_dom"/>
</dbReference>
<evidence type="ECO:0000259" key="19">
    <source>
        <dbReference type="PROSITE" id="PS50011"/>
    </source>
</evidence>
<comment type="cofactor">
    <cofactor evidence="16">
        <name>Mg(2+)</name>
        <dbReference type="ChEBI" id="CHEBI:18420"/>
    </cofactor>
    <cofactor evidence="16">
        <name>Mn(2+)</name>
        <dbReference type="ChEBI" id="CHEBI:29035"/>
    </cofactor>
</comment>
<evidence type="ECO:0000256" key="5">
    <source>
        <dbReference type="ARBA" id="ARBA00022692"/>
    </source>
</evidence>
<evidence type="ECO:0000256" key="10">
    <source>
        <dbReference type="ARBA" id="ARBA00022840"/>
    </source>
</evidence>
<evidence type="ECO:0000256" key="4">
    <source>
        <dbReference type="ARBA" id="ARBA00022679"/>
    </source>
</evidence>
<proteinExistence type="inferred from homology"/>
<evidence type="ECO:0000256" key="13">
    <source>
        <dbReference type="ARBA" id="ARBA00023136"/>
    </source>
</evidence>
<keyword evidence="6 16" id="KW-0479">Metal-binding</keyword>
<sequence>MYNIKLNTSIVVLFLVLLTNASRVSEDHILCAYLEGTIEHLTEDDIEATEQDEAAASEQPYRKCYNSYCYTLWQEDGTNHSVIMGQGCWAQSGTPNDCDKTACQADKATPAARNNTKFCCCSDSMCNVNFTDIYVPSEQQQTTPVPIKKDHSMSIIVWTVLGAVFVCFMIIVGLCMYHFWKKAPKKSDIETGRPLPPLPDYSLDKLKLVNIIGQGKYGSVWRGVIDEQEVAVKIFPGHYRNVFYSEHEIYKIVGDHPCILKCFGGGEYARVLGHPEFALLLNIEQQSLQEHLKNHTLDLPTLSRMCLDIAKGLSHLHSDVEKPCVAHRDLNSKNILVRGDLSCCICDLGLAIIPRCAESKALSEAGTLRYMSPEVLEGAVNLRDCESALKQTDVYALGLVLWEIGVRCSDMQNAEPMPYLPPFYKETGENPTLEQMQNLVSRRKVRPLWPVSWKDSAAARLLCETAEDCWDQDAEARLTALCVVERFLDLPNMKGRVLHPMHPPASPTPLINNNNLHDNPVDMSGATIETLLSPTAEEYCKNSNQLATCIMPLQPHQGRNPCLERNLLSGSSDSLLIDKSSKHCTSSESQNLFTNEFLHYQINNRANPIPYVQNPVYGLPKQQNMPQPAPMSQNQRKKFKWSNFKKLLHSKKHMDSRSGQKETQVTLKTKNVNGIGGQPSVTTALLGDFEVKRPCTLGLSIAKPQEFTNNSGVAQMIKRQNSLSRQRSLEQFTDVFSSTTDLSRLKDPSQRVKTPGDVPPSVRKTRGKAASNSTARFSLYDDRMMSRGSWGSAPDLDPPLLSETQLNGDNSASVSSF</sequence>
<organism evidence="20 21">
    <name type="scientific">Ceutorhynchus assimilis</name>
    <name type="common">cabbage seed weevil</name>
    <dbReference type="NCBI Taxonomy" id="467358"/>
    <lineage>
        <taxon>Eukaryota</taxon>
        <taxon>Metazoa</taxon>
        <taxon>Ecdysozoa</taxon>
        <taxon>Arthropoda</taxon>
        <taxon>Hexapoda</taxon>
        <taxon>Insecta</taxon>
        <taxon>Pterygota</taxon>
        <taxon>Neoptera</taxon>
        <taxon>Endopterygota</taxon>
        <taxon>Coleoptera</taxon>
        <taxon>Polyphaga</taxon>
        <taxon>Cucujiformia</taxon>
        <taxon>Curculionidae</taxon>
        <taxon>Ceutorhynchinae</taxon>
        <taxon>Ceutorhynchus</taxon>
    </lineage>
</organism>
<feature type="chain" id="PRO_5040470774" description="Serine/threonine-protein kinase receptor" evidence="18">
    <location>
        <begin position="22"/>
        <end position="817"/>
    </location>
</feature>
<dbReference type="Gene3D" id="1.10.510.10">
    <property type="entry name" value="Transferase(Phosphotransferase) domain 1"/>
    <property type="match status" value="1"/>
</dbReference>
<evidence type="ECO:0000256" key="8">
    <source>
        <dbReference type="ARBA" id="ARBA00022741"/>
    </source>
</evidence>
<gene>
    <name evidence="20" type="ORF">CEUTPL_LOCUS6471</name>
</gene>
<protein>
    <recommendedName>
        <fullName evidence="16">Serine/threonine-protein kinase receptor</fullName>
        <ecNumber evidence="16">2.7.11.30</ecNumber>
    </recommendedName>
</protein>
<keyword evidence="8 15" id="KW-0547">Nucleotide-binding</keyword>
<dbReference type="Pfam" id="PF07714">
    <property type="entry name" value="PK_Tyr_Ser-Thr"/>
    <property type="match status" value="1"/>
</dbReference>
<dbReference type="GO" id="GO:0030509">
    <property type="term" value="P:BMP signaling pathway"/>
    <property type="evidence" value="ECO:0007669"/>
    <property type="project" value="TreeGrafter"/>
</dbReference>
<keyword evidence="7 18" id="KW-0732">Signal</keyword>
<dbReference type="GO" id="GO:0005524">
    <property type="term" value="F:ATP binding"/>
    <property type="evidence" value="ECO:0007669"/>
    <property type="project" value="UniProtKB-UniRule"/>
</dbReference>
<keyword evidence="21" id="KW-1185">Reference proteome</keyword>
<evidence type="ECO:0000256" key="2">
    <source>
        <dbReference type="ARBA" id="ARBA00009605"/>
    </source>
</evidence>
<dbReference type="GO" id="GO:0005886">
    <property type="term" value="C:plasma membrane"/>
    <property type="evidence" value="ECO:0007669"/>
    <property type="project" value="TreeGrafter"/>
</dbReference>
<keyword evidence="14 16" id="KW-0675">Receptor</keyword>
<dbReference type="PROSITE" id="PS00107">
    <property type="entry name" value="PROTEIN_KINASE_ATP"/>
    <property type="match status" value="1"/>
</dbReference>
<dbReference type="PANTHER" id="PTHR23255">
    <property type="entry name" value="TRANSFORMING GROWTH FACTOR-BETA RECEPTOR TYPE I AND II"/>
    <property type="match status" value="1"/>
</dbReference>